<accession>A0ABU0F8Q4</accession>
<dbReference type="EMBL" id="JAUSVK010000001">
    <property type="protein sequence ID" value="MDQ0390524.1"/>
    <property type="molecule type" value="Genomic_DNA"/>
</dbReference>
<keyword evidence="2 6" id="KW-0032">Aminotransferase</keyword>
<sequence length="468" mass="50506">MHDLLRNTPDLETLDKRYFFHPFTALADHERNGPHVVVKGEGVWLEDNHGARFIDGMAGLWCVNVGYGREEIADVLQHQALTLPYFHSFSSWATDTPILLAERLIEMAPVPMSKVFFGQSGSDANDTQVKLVWYYNNARGKPGKKKIIARNRGYHGVTIVSGSLTGMPSLHSGFDLPLSFVRHTTAPYRLWEAEPGLSDEDFVARLAGDLENLILAEGPETVGAVIMEPVMGAGGVIVPPEGYYPAIRAVLDRHDVLLIADEVITGFGRLGTMFGTTAMAMQPDLVTLAKGITSAYVPLSACMVSEKVWRAIVDGQGALGAFGHGYTYSAHPLAAAAALANLDIIENDGLVEQAGARGAFMHARLQAAFADHPLVGEIRGTGLVGAVEFVARKSPATRFEPALKIAGRVVKAALAQGVITRALPHADTISFSPPFVISEDEITQMVEGARKAADAVMDDLVREKIWSA</sequence>
<name>A0ABU0F8Q4_9HYPH</name>
<proteinExistence type="inferred from homology"/>
<reference evidence="6 7" key="1">
    <citation type="submission" date="2023-07" db="EMBL/GenBank/DDBJ databases">
        <title>Genomic Encyclopedia of Type Strains, Phase IV (KMG-IV): sequencing the most valuable type-strain genomes for metagenomic binning, comparative biology and taxonomic classification.</title>
        <authorList>
            <person name="Goeker M."/>
        </authorList>
    </citation>
    <scope>NUCLEOTIDE SEQUENCE [LARGE SCALE GENOMIC DNA]</scope>
    <source>
        <strain evidence="6 7">DSM 5896</strain>
    </source>
</reference>
<comment type="cofactor">
    <cofactor evidence="1">
        <name>pyridoxal 5'-phosphate</name>
        <dbReference type="ChEBI" id="CHEBI:597326"/>
    </cofactor>
</comment>
<dbReference type="PANTHER" id="PTHR42684:SF3">
    <property type="entry name" value="ADENOSYLMETHIONINE-8-AMINO-7-OXONONANOATE AMINOTRANSFERASE"/>
    <property type="match status" value="1"/>
</dbReference>
<organism evidence="6 7">
    <name type="scientific">Labrys monachus</name>
    <dbReference type="NCBI Taxonomy" id="217067"/>
    <lineage>
        <taxon>Bacteria</taxon>
        <taxon>Pseudomonadati</taxon>
        <taxon>Pseudomonadota</taxon>
        <taxon>Alphaproteobacteria</taxon>
        <taxon>Hyphomicrobiales</taxon>
        <taxon>Xanthobacteraceae</taxon>
        <taxon>Labrys</taxon>
    </lineage>
</organism>
<evidence type="ECO:0000313" key="6">
    <source>
        <dbReference type="EMBL" id="MDQ0390524.1"/>
    </source>
</evidence>
<dbReference type="GO" id="GO:0008483">
    <property type="term" value="F:transaminase activity"/>
    <property type="evidence" value="ECO:0007669"/>
    <property type="project" value="UniProtKB-KW"/>
</dbReference>
<dbReference type="NCBIfam" id="NF004767">
    <property type="entry name" value="PRK06105.1"/>
    <property type="match status" value="1"/>
</dbReference>
<dbReference type="InterPro" id="IPR015424">
    <property type="entry name" value="PyrdxlP-dep_Trfase"/>
</dbReference>
<dbReference type="CDD" id="cd00610">
    <property type="entry name" value="OAT_like"/>
    <property type="match status" value="1"/>
</dbReference>
<dbReference type="PROSITE" id="PS00600">
    <property type="entry name" value="AA_TRANSFER_CLASS_3"/>
    <property type="match status" value="1"/>
</dbReference>
<dbReference type="InterPro" id="IPR015421">
    <property type="entry name" value="PyrdxlP-dep_Trfase_major"/>
</dbReference>
<keyword evidence="4 5" id="KW-0663">Pyridoxal phosphate</keyword>
<gene>
    <name evidence="6" type="ORF">J3R73_000316</name>
</gene>
<protein>
    <submittedName>
        <fullName evidence="6">L-2,4-diaminobutyrate transaminase</fullName>
        <ecNumber evidence="6">2.6.1.-</ecNumber>
    </submittedName>
</protein>
<evidence type="ECO:0000256" key="3">
    <source>
        <dbReference type="ARBA" id="ARBA00022679"/>
    </source>
</evidence>
<evidence type="ECO:0000256" key="1">
    <source>
        <dbReference type="ARBA" id="ARBA00001933"/>
    </source>
</evidence>
<evidence type="ECO:0000256" key="2">
    <source>
        <dbReference type="ARBA" id="ARBA00022576"/>
    </source>
</evidence>
<dbReference type="InterPro" id="IPR049704">
    <property type="entry name" value="Aminotrans_3_PPA_site"/>
</dbReference>
<dbReference type="InterPro" id="IPR005814">
    <property type="entry name" value="Aminotrans_3"/>
</dbReference>
<evidence type="ECO:0000256" key="4">
    <source>
        <dbReference type="ARBA" id="ARBA00022898"/>
    </source>
</evidence>
<dbReference type="Proteomes" id="UP001237448">
    <property type="component" value="Unassembled WGS sequence"/>
</dbReference>
<dbReference type="Gene3D" id="3.90.1150.10">
    <property type="entry name" value="Aspartate Aminotransferase, domain 1"/>
    <property type="match status" value="1"/>
</dbReference>
<dbReference type="EC" id="2.6.1.-" evidence="6"/>
<dbReference type="Gene3D" id="3.40.640.10">
    <property type="entry name" value="Type I PLP-dependent aspartate aminotransferase-like (Major domain)"/>
    <property type="match status" value="1"/>
</dbReference>
<comment type="similarity">
    <text evidence="5">Belongs to the class-III pyridoxal-phosphate-dependent aminotransferase family.</text>
</comment>
<evidence type="ECO:0000256" key="5">
    <source>
        <dbReference type="RuleBase" id="RU003560"/>
    </source>
</evidence>
<dbReference type="SUPFAM" id="SSF53383">
    <property type="entry name" value="PLP-dependent transferases"/>
    <property type="match status" value="1"/>
</dbReference>
<dbReference type="PANTHER" id="PTHR42684">
    <property type="entry name" value="ADENOSYLMETHIONINE-8-AMINO-7-OXONONANOATE AMINOTRANSFERASE"/>
    <property type="match status" value="1"/>
</dbReference>
<comment type="caution">
    <text evidence="6">The sequence shown here is derived from an EMBL/GenBank/DDBJ whole genome shotgun (WGS) entry which is preliminary data.</text>
</comment>
<dbReference type="PIRSF" id="PIRSF000521">
    <property type="entry name" value="Transaminase_4ab_Lys_Orn"/>
    <property type="match status" value="1"/>
</dbReference>
<keyword evidence="7" id="KW-1185">Reference proteome</keyword>
<keyword evidence="3 6" id="KW-0808">Transferase</keyword>
<dbReference type="InterPro" id="IPR015422">
    <property type="entry name" value="PyrdxlP-dep_Trfase_small"/>
</dbReference>
<dbReference type="RefSeq" id="WP_307421743.1">
    <property type="nucleotide sequence ID" value="NZ_JAUSVK010000001.1"/>
</dbReference>
<evidence type="ECO:0000313" key="7">
    <source>
        <dbReference type="Proteomes" id="UP001237448"/>
    </source>
</evidence>
<dbReference type="Pfam" id="PF00202">
    <property type="entry name" value="Aminotran_3"/>
    <property type="match status" value="1"/>
</dbReference>